<proteinExistence type="predicted"/>
<protein>
    <submittedName>
        <fullName evidence="1">Uncharacterized protein</fullName>
    </submittedName>
</protein>
<dbReference type="Proteomes" id="UP000054279">
    <property type="component" value="Unassembled WGS sequence"/>
</dbReference>
<accession>A0A0C9UA95</accession>
<dbReference type="EMBL" id="KN837389">
    <property type="protein sequence ID" value="KIJ25982.1"/>
    <property type="molecule type" value="Genomic_DNA"/>
</dbReference>
<evidence type="ECO:0000313" key="2">
    <source>
        <dbReference type="Proteomes" id="UP000054279"/>
    </source>
</evidence>
<dbReference type="HOGENOM" id="CLU_106403_0_0_1"/>
<dbReference type="AlphaFoldDB" id="A0A0C9UA95"/>
<dbReference type="OrthoDB" id="2799149at2759"/>
<keyword evidence="2" id="KW-1185">Reference proteome</keyword>
<sequence>MALPFTSISWEASCHLIKVLLRMNAIPAFSPGFWGSGSPTPFKLGTAGHIQPNCPFLDKDRRVAGARIEEVILEEDEDQIEEFHEDVPHPEEQQDWEDQPEEDDQQYCFDDDEYKTRSIDNEDVRVNAVITDSAYKDRRKLYGIRVWEAETDLRVSAVVQTGRKEQPVYNHQARRKARPLPTRGKENETISVFWDISGTKAHCLLDSGCEGIMISSEFVRANKLPKF</sequence>
<organism evidence="1 2">
    <name type="scientific">Sphaerobolus stellatus (strain SS14)</name>
    <dbReference type="NCBI Taxonomy" id="990650"/>
    <lineage>
        <taxon>Eukaryota</taxon>
        <taxon>Fungi</taxon>
        <taxon>Dikarya</taxon>
        <taxon>Basidiomycota</taxon>
        <taxon>Agaricomycotina</taxon>
        <taxon>Agaricomycetes</taxon>
        <taxon>Phallomycetidae</taxon>
        <taxon>Geastrales</taxon>
        <taxon>Sphaerobolaceae</taxon>
        <taxon>Sphaerobolus</taxon>
    </lineage>
</organism>
<name>A0A0C9UA95_SPHS4</name>
<gene>
    <name evidence="1" type="ORF">M422DRAFT_272990</name>
</gene>
<reference evidence="1 2" key="1">
    <citation type="submission" date="2014-06" db="EMBL/GenBank/DDBJ databases">
        <title>Evolutionary Origins and Diversification of the Mycorrhizal Mutualists.</title>
        <authorList>
            <consortium name="DOE Joint Genome Institute"/>
            <consortium name="Mycorrhizal Genomics Consortium"/>
            <person name="Kohler A."/>
            <person name="Kuo A."/>
            <person name="Nagy L.G."/>
            <person name="Floudas D."/>
            <person name="Copeland A."/>
            <person name="Barry K.W."/>
            <person name="Cichocki N."/>
            <person name="Veneault-Fourrey C."/>
            <person name="LaButti K."/>
            <person name="Lindquist E.A."/>
            <person name="Lipzen A."/>
            <person name="Lundell T."/>
            <person name="Morin E."/>
            <person name="Murat C."/>
            <person name="Riley R."/>
            <person name="Ohm R."/>
            <person name="Sun H."/>
            <person name="Tunlid A."/>
            <person name="Henrissat B."/>
            <person name="Grigoriev I.V."/>
            <person name="Hibbett D.S."/>
            <person name="Martin F."/>
        </authorList>
    </citation>
    <scope>NUCLEOTIDE SEQUENCE [LARGE SCALE GENOMIC DNA]</scope>
    <source>
        <strain evidence="1 2">SS14</strain>
    </source>
</reference>
<evidence type="ECO:0000313" key="1">
    <source>
        <dbReference type="EMBL" id="KIJ25982.1"/>
    </source>
</evidence>